<feature type="binding site" description="axial binding residue" evidence="9">
    <location>
        <position position="145"/>
    </location>
    <ligand>
        <name>heme c</name>
        <dbReference type="ChEBI" id="CHEBI:61717"/>
        <label>2</label>
    </ligand>
    <ligandPart>
        <name>Fe</name>
        <dbReference type="ChEBI" id="CHEBI:18248"/>
    </ligandPart>
</feature>
<dbReference type="InterPro" id="IPR009056">
    <property type="entry name" value="Cyt_c-like_dom"/>
</dbReference>
<feature type="binding site" description="covalent" evidence="8">
    <location>
        <position position="141"/>
    </location>
    <ligand>
        <name>heme c</name>
        <dbReference type="ChEBI" id="CHEBI:61717"/>
        <label>2</label>
    </ligand>
</feature>
<evidence type="ECO:0000256" key="6">
    <source>
        <dbReference type="ARBA" id="ARBA00022982"/>
    </source>
</evidence>
<evidence type="ECO:0000256" key="9">
    <source>
        <dbReference type="PIRSR" id="PIRSR000005-2"/>
    </source>
</evidence>
<evidence type="ECO:0000256" key="4">
    <source>
        <dbReference type="ARBA" id="ARBA00022723"/>
    </source>
</evidence>
<dbReference type="GO" id="GO:0020037">
    <property type="term" value="F:heme binding"/>
    <property type="evidence" value="ECO:0007669"/>
    <property type="project" value="InterPro"/>
</dbReference>
<comment type="PTM">
    <text evidence="8">Binds 2 heme c groups covalently per subunit.</text>
</comment>
<sequence>MNVKKFVILAVMVGLTATWGAVAAPPKGDPDKGKLIASQVCLACHGIDGNGTEPTNPEFPKLAGKQPEYLLKQLKDYKSGKRKNEIMAAMVASLTPDDMANLALYFAGQKAKPGVVKNSALLAQGKKIFMDGNPEAGVPACAGCHEADASGYAFFPHLAGQHAEYTLLQLKRFNSGERDNDKGLAMQSVTVKMTEQEMRAVAEYLAGIQLK</sequence>
<keyword evidence="7 9" id="KW-0408">Iron</keyword>
<feature type="signal peptide" evidence="10">
    <location>
        <begin position="1"/>
        <end position="23"/>
    </location>
</feature>
<keyword evidence="5" id="KW-0574">Periplasm</keyword>
<feature type="binding site" description="covalent" evidence="8">
    <location>
        <position position="41"/>
    </location>
    <ligand>
        <name>heme c</name>
        <dbReference type="ChEBI" id="CHEBI:61717"/>
        <label>1</label>
    </ligand>
</feature>
<feature type="binding site" description="axial binding residue" evidence="9">
    <location>
        <position position="186"/>
    </location>
    <ligand>
        <name>heme c</name>
        <dbReference type="ChEBI" id="CHEBI:61717"/>
        <label>2</label>
    </ligand>
    <ligandPart>
        <name>Fe</name>
        <dbReference type="ChEBI" id="CHEBI:18248"/>
    </ligandPart>
</feature>
<keyword evidence="13" id="KW-1185">Reference proteome</keyword>
<keyword evidence="4 9" id="KW-0479">Metal-binding</keyword>
<evidence type="ECO:0000256" key="10">
    <source>
        <dbReference type="SAM" id="SignalP"/>
    </source>
</evidence>
<organism evidence="12 13">
    <name type="scientific">Sulfuricella denitrificans (strain DSM 22764 / NBRC 105220 / skB26)</name>
    <dbReference type="NCBI Taxonomy" id="1163617"/>
    <lineage>
        <taxon>Bacteria</taxon>
        <taxon>Pseudomonadati</taxon>
        <taxon>Pseudomonadota</taxon>
        <taxon>Betaproteobacteria</taxon>
        <taxon>Nitrosomonadales</taxon>
        <taxon>Sulfuricellaceae</taxon>
        <taxon>Sulfuricella</taxon>
    </lineage>
</organism>
<reference evidence="12 13" key="1">
    <citation type="journal article" date="2012" name="Appl. Environ. Microbiol.">
        <title>Draft genome sequence of a psychrotolerant sulfur-oxidizing bacterium, Sulfuricella denitrificans skB26, and proteomic insights into cold adaptation.</title>
        <authorList>
            <person name="Watanabe T."/>
            <person name="Kojima H."/>
            <person name="Fukui M."/>
        </authorList>
    </citation>
    <scope>NUCLEOTIDE SEQUENCE [LARGE SCALE GENOMIC DNA]</scope>
    <source>
        <strain evidence="13">skB26</strain>
    </source>
</reference>
<dbReference type="SUPFAM" id="SSF46626">
    <property type="entry name" value="Cytochrome c"/>
    <property type="match status" value="2"/>
</dbReference>
<evidence type="ECO:0000256" key="5">
    <source>
        <dbReference type="ARBA" id="ARBA00022764"/>
    </source>
</evidence>
<feature type="binding site" description="axial binding residue" evidence="9">
    <location>
        <position position="87"/>
    </location>
    <ligand>
        <name>heme c</name>
        <dbReference type="ChEBI" id="CHEBI:61717"/>
        <label>1</label>
    </ligand>
    <ligandPart>
        <name>Fe</name>
        <dbReference type="ChEBI" id="CHEBI:18248"/>
    </ligandPart>
</feature>
<dbReference type="GO" id="GO:0005506">
    <property type="term" value="F:iron ion binding"/>
    <property type="evidence" value="ECO:0007669"/>
    <property type="project" value="InterPro"/>
</dbReference>
<dbReference type="HOGENOM" id="CLU_076280_2_1_4"/>
<evidence type="ECO:0000313" key="13">
    <source>
        <dbReference type="Proteomes" id="UP000015559"/>
    </source>
</evidence>
<evidence type="ECO:0000259" key="11">
    <source>
        <dbReference type="PROSITE" id="PS51007"/>
    </source>
</evidence>
<keyword evidence="6" id="KW-0249">Electron transport</keyword>
<evidence type="ECO:0000256" key="3">
    <source>
        <dbReference type="ARBA" id="ARBA00022617"/>
    </source>
</evidence>
<feature type="binding site" description="covalent" evidence="8">
    <location>
        <position position="144"/>
    </location>
    <ligand>
        <name>heme c</name>
        <dbReference type="ChEBI" id="CHEBI:61717"/>
        <label>2</label>
    </ligand>
</feature>
<dbReference type="KEGG" id="sdr:SCD_n02934"/>
<gene>
    <name evidence="12" type="primary">soxE</name>
    <name evidence="12" type="ORF">SCD_n02934</name>
</gene>
<protein>
    <submittedName>
        <fullName evidence="12">Cytochrome c class I</fullName>
    </submittedName>
</protein>
<dbReference type="InterPro" id="IPR036909">
    <property type="entry name" value="Cyt_c-like_dom_sf"/>
</dbReference>
<name>S6ADU7_SULDS</name>
<feature type="binding site" description="axial binding residue" evidence="9">
    <location>
        <position position="45"/>
    </location>
    <ligand>
        <name>heme c</name>
        <dbReference type="ChEBI" id="CHEBI:61717"/>
        <label>1</label>
    </ligand>
    <ligandPart>
        <name>Fe</name>
        <dbReference type="ChEBI" id="CHEBI:18248"/>
    </ligandPart>
</feature>
<dbReference type="PROSITE" id="PS51007">
    <property type="entry name" value="CYTC"/>
    <property type="match status" value="2"/>
</dbReference>
<feature type="domain" description="Cytochrome c" evidence="11">
    <location>
        <begin position="120"/>
        <end position="209"/>
    </location>
</feature>
<evidence type="ECO:0000256" key="7">
    <source>
        <dbReference type="ARBA" id="ARBA00023004"/>
    </source>
</evidence>
<dbReference type="PANTHER" id="PTHR33751">
    <property type="entry name" value="CBB3-TYPE CYTOCHROME C OXIDASE SUBUNIT FIXP"/>
    <property type="match status" value="1"/>
</dbReference>
<dbReference type="InterPro" id="IPR050597">
    <property type="entry name" value="Cytochrome_c_Oxidase_Subunit"/>
</dbReference>
<keyword evidence="2" id="KW-0813">Transport</keyword>
<dbReference type="eggNOG" id="COG2863">
    <property type="taxonomic scope" value="Bacteria"/>
</dbReference>
<evidence type="ECO:0000256" key="1">
    <source>
        <dbReference type="ARBA" id="ARBA00004418"/>
    </source>
</evidence>
<feature type="chain" id="PRO_5004535527" evidence="10">
    <location>
        <begin position="24"/>
        <end position="211"/>
    </location>
</feature>
<dbReference type="InterPro" id="IPR024167">
    <property type="entry name" value="Cytochrome_c4-like"/>
</dbReference>
<dbReference type="STRING" id="1163617.SCD_n02934"/>
<dbReference type="AlphaFoldDB" id="S6ADU7"/>
<evidence type="ECO:0000313" key="12">
    <source>
        <dbReference type="EMBL" id="BAN36733.1"/>
    </source>
</evidence>
<comment type="subcellular location">
    <subcellularLocation>
        <location evidence="1">Periplasm</location>
    </subcellularLocation>
</comment>
<dbReference type="GO" id="GO:0042597">
    <property type="term" value="C:periplasmic space"/>
    <property type="evidence" value="ECO:0007669"/>
    <property type="project" value="UniProtKB-SubCell"/>
</dbReference>
<dbReference type="PIRSF" id="PIRSF000005">
    <property type="entry name" value="Cytochrome_c4"/>
    <property type="match status" value="1"/>
</dbReference>
<dbReference type="PANTHER" id="PTHR33751:SF9">
    <property type="entry name" value="CYTOCHROME C4"/>
    <property type="match status" value="1"/>
</dbReference>
<dbReference type="GO" id="GO:0009055">
    <property type="term" value="F:electron transfer activity"/>
    <property type="evidence" value="ECO:0007669"/>
    <property type="project" value="InterPro"/>
</dbReference>
<dbReference type="Proteomes" id="UP000015559">
    <property type="component" value="Chromosome"/>
</dbReference>
<keyword evidence="3 8" id="KW-0349">Heme</keyword>
<dbReference type="Gene3D" id="1.10.760.10">
    <property type="entry name" value="Cytochrome c-like domain"/>
    <property type="match status" value="2"/>
</dbReference>
<feature type="domain" description="Cytochrome c" evidence="11">
    <location>
        <begin position="28"/>
        <end position="110"/>
    </location>
</feature>
<feature type="binding site" description="covalent" evidence="8">
    <location>
        <position position="44"/>
    </location>
    <ligand>
        <name>heme c</name>
        <dbReference type="ChEBI" id="CHEBI:61717"/>
        <label>1</label>
    </ligand>
</feature>
<evidence type="ECO:0000256" key="2">
    <source>
        <dbReference type="ARBA" id="ARBA00022448"/>
    </source>
</evidence>
<accession>S6ADU7</accession>
<proteinExistence type="predicted"/>
<keyword evidence="10" id="KW-0732">Signal</keyword>
<dbReference type="Pfam" id="PF00034">
    <property type="entry name" value="Cytochrom_C"/>
    <property type="match status" value="2"/>
</dbReference>
<dbReference type="EMBL" id="AP013066">
    <property type="protein sequence ID" value="BAN36733.1"/>
    <property type="molecule type" value="Genomic_DNA"/>
</dbReference>
<evidence type="ECO:0000256" key="8">
    <source>
        <dbReference type="PIRSR" id="PIRSR000005-1"/>
    </source>
</evidence>